<name>A0A9D2AYJ2_9SPHI</name>
<accession>A0A9D2AYJ2</accession>
<dbReference type="Proteomes" id="UP000824156">
    <property type="component" value="Unassembled WGS sequence"/>
</dbReference>
<organism evidence="2 3">
    <name type="scientific">Candidatus Sphingobacterium stercoripullorum</name>
    <dbReference type="NCBI Taxonomy" id="2838759"/>
    <lineage>
        <taxon>Bacteria</taxon>
        <taxon>Pseudomonadati</taxon>
        <taxon>Bacteroidota</taxon>
        <taxon>Sphingobacteriia</taxon>
        <taxon>Sphingobacteriales</taxon>
        <taxon>Sphingobacteriaceae</taxon>
        <taxon>Sphingobacterium</taxon>
    </lineage>
</organism>
<dbReference type="SUPFAM" id="SSF52980">
    <property type="entry name" value="Restriction endonuclease-like"/>
    <property type="match status" value="1"/>
</dbReference>
<protein>
    <submittedName>
        <fullName evidence="2">PD-(D/E)XK nuclease family protein</fullName>
    </submittedName>
</protein>
<dbReference type="InterPro" id="IPR011335">
    <property type="entry name" value="Restrct_endonuc-II-like"/>
</dbReference>
<feature type="domain" description="PD-(D/E)XK endonuclease-like" evidence="1">
    <location>
        <begin position="659"/>
        <end position="935"/>
    </location>
</feature>
<dbReference type="AlphaFoldDB" id="A0A9D2AYJ2"/>
<gene>
    <name evidence="2" type="ORF">H9853_02670</name>
</gene>
<dbReference type="SUPFAM" id="SSF52540">
    <property type="entry name" value="P-loop containing nucleoside triphosphate hydrolases"/>
    <property type="match status" value="1"/>
</dbReference>
<dbReference type="InterPro" id="IPR027417">
    <property type="entry name" value="P-loop_NTPase"/>
</dbReference>
<dbReference type="InterPro" id="IPR011604">
    <property type="entry name" value="PDDEXK-like_dom_sf"/>
</dbReference>
<comment type="caution">
    <text evidence="2">The sequence shown here is derived from an EMBL/GenBank/DDBJ whole genome shotgun (WGS) entry which is preliminary data.</text>
</comment>
<dbReference type="InterPro" id="IPR038726">
    <property type="entry name" value="PDDEXK_AddAB-type"/>
</dbReference>
<evidence type="ECO:0000259" key="1">
    <source>
        <dbReference type="Pfam" id="PF12705"/>
    </source>
</evidence>
<sequence>MNKPFLYKVVTDIQKKFGKELSDIAIVFNNKRPITYFKKYLSDVYNQALWSPEFYTISEFFESESQEIVADDISQFFHLYRCYNNILKKEGRKEETFEEFYPLAEIILSDFAELDYELVSVDRVFDILYDTTKIDLEFDALSEEQKNFLKTFWSTFQSEDHSYVQQRFLKLWKRLPLLYKEFKRSLLKDGATTLASIYRNIAEKEHAGDKYINRFSKIIFIGFNALNNAEKTIFKRWQDQNLALFYFDVDPYYMEDPNQEAGHFLRQNIAQTGLKNSLEDSPGLIKNKQEPIKLYGSGGMTAQAKLLSKHLETNYHVSQEKSTGILLADEQLLLPLLQSLPDIPVNITTGYPFSQSPIFSLLSLWMDIQHEISINQKDKLPYDWLKNLLSNPFSGITQEEKDLFFKEVSKKQNYEIDISELKLSNAVLSHFFKPINQAKDLIPGASLLLDTLLEQEKANHNARRLEIILIVEAKKALNKLFLGFSNTLFPTIDFQRGLIKRALSSVKAAIQGDPTYGVQIMGLLESRSLNFDSLYVLGANEGVLPKSSPRTTFIPFSIRQAFGLSLPENQQALSAYLFFRQIQHAKEINVYYNSLVNYSGTGEESRFIKQLEYEARLKVIRYQHAQPIYFKKPSIPLAIEKDKDVLNKLQNKYLKAQNTLSASALTTYLNSPLEFFIKYVAEIKEPPTISQEIEANKLGTIIHNVMERILTPFLGLEDFSSTQELKLLKSKVSQHVVQEIGIQHYKNYTKLNELSALEHIMHKIACSYISTFLDYDIKNYEFFKIIELENNEDYILDFPIVVNGKEEIIKLFGIIDRVDQVVTHDGELINRIVDYKTGGDELNFKIEDSLKLTCPKNKALIQTLFYTYIYQKIKNVNDYQPHLYVARTMQSEGTLFYTGSGKKKRFLDTTLIQELKDQFEDFLRMSIEQIFDCESPFIHHPESIVYPNSPYEYLLQSTESAKLDEE</sequence>
<dbReference type="Pfam" id="PF12705">
    <property type="entry name" value="PDDEXK_1"/>
    <property type="match status" value="1"/>
</dbReference>
<reference evidence="2" key="2">
    <citation type="submission" date="2021-04" db="EMBL/GenBank/DDBJ databases">
        <authorList>
            <person name="Gilroy R."/>
        </authorList>
    </citation>
    <scope>NUCLEOTIDE SEQUENCE</scope>
    <source>
        <strain evidence="2">1719</strain>
    </source>
</reference>
<dbReference type="EMBL" id="DXEZ01000075">
    <property type="protein sequence ID" value="HIX53904.1"/>
    <property type="molecule type" value="Genomic_DNA"/>
</dbReference>
<reference evidence="2" key="1">
    <citation type="journal article" date="2021" name="PeerJ">
        <title>Extensive microbial diversity within the chicken gut microbiome revealed by metagenomics and culture.</title>
        <authorList>
            <person name="Gilroy R."/>
            <person name="Ravi A."/>
            <person name="Getino M."/>
            <person name="Pursley I."/>
            <person name="Horton D.L."/>
            <person name="Alikhan N.F."/>
            <person name="Baker D."/>
            <person name="Gharbi K."/>
            <person name="Hall N."/>
            <person name="Watson M."/>
            <person name="Adriaenssens E.M."/>
            <person name="Foster-Nyarko E."/>
            <person name="Jarju S."/>
            <person name="Secka A."/>
            <person name="Antonio M."/>
            <person name="Oren A."/>
            <person name="Chaudhuri R.R."/>
            <person name="La Ragione R."/>
            <person name="Hildebrand F."/>
            <person name="Pallen M.J."/>
        </authorList>
    </citation>
    <scope>NUCLEOTIDE SEQUENCE</scope>
    <source>
        <strain evidence="2">1719</strain>
    </source>
</reference>
<evidence type="ECO:0000313" key="2">
    <source>
        <dbReference type="EMBL" id="HIX53904.1"/>
    </source>
</evidence>
<evidence type="ECO:0000313" key="3">
    <source>
        <dbReference type="Proteomes" id="UP000824156"/>
    </source>
</evidence>
<dbReference type="Gene3D" id="3.90.320.10">
    <property type="match status" value="1"/>
</dbReference>
<proteinExistence type="predicted"/>